<dbReference type="InterPro" id="IPR001129">
    <property type="entry name" value="Membr-assoc_MAPEG"/>
</dbReference>
<keyword evidence="7" id="KW-1185">Reference proteome</keyword>
<keyword evidence="2 5" id="KW-0812">Transmembrane</keyword>
<accession>A7HV26</accession>
<evidence type="ECO:0000256" key="3">
    <source>
        <dbReference type="ARBA" id="ARBA00022989"/>
    </source>
</evidence>
<evidence type="ECO:0000256" key="2">
    <source>
        <dbReference type="ARBA" id="ARBA00022692"/>
    </source>
</evidence>
<gene>
    <name evidence="6" type="ordered locus">Plav_2145</name>
</gene>
<keyword evidence="4 5" id="KW-0472">Membrane</keyword>
<dbReference type="eggNOG" id="COG3686">
    <property type="taxonomic scope" value="Bacteria"/>
</dbReference>
<protein>
    <submittedName>
        <fullName evidence="6">Inner membrane protein</fullName>
    </submittedName>
</protein>
<dbReference type="RefSeq" id="WP_012111064.1">
    <property type="nucleotide sequence ID" value="NC_009719.1"/>
</dbReference>
<dbReference type="KEGG" id="pla:Plav_2145"/>
<dbReference type="SUPFAM" id="SSF161084">
    <property type="entry name" value="MAPEG domain-like"/>
    <property type="match status" value="1"/>
</dbReference>
<feature type="transmembrane region" description="Helical" evidence="5">
    <location>
        <begin position="112"/>
        <end position="130"/>
    </location>
</feature>
<evidence type="ECO:0000313" key="6">
    <source>
        <dbReference type="EMBL" id="ABS63759.1"/>
    </source>
</evidence>
<sequence length="133" mass="14330">MTMELWSLVWGGVLLFILILLSANANVSAMGMGWGIGNRDVPATTTGWGARARRAYINHLENLLIYASIAIPAHLVGVSTELSILGAQIFIIARILYAIVYVAGWTVAGIRTICWLGGVIGYALIFIALLQNT</sequence>
<dbReference type="Gene3D" id="1.20.120.550">
    <property type="entry name" value="Membrane associated eicosanoid/glutathione metabolism-like domain"/>
    <property type="match status" value="1"/>
</dbReference>
<name>A7HV26_PARL1</name>
<dbReference type="GO" id="GO:0016020">
    <property type="term" value="C:membrane"/>
    <property type="evidence" value="ECO:0007669"/>
    <property type="project" value="UniProtKB-SubCell"/>
</dbReference>
<organism evidence="6 7">
    <name type="scientific">Parvibaculum lavamentivorans (strain DS-1 / DSM 13023 / NCIMB 13966)</name>
    <dbReference type="NCBI Taxonomy" id="402881"/>
    <lineage>
        <taxon>Bacteria</taxon>
        <taxon>Pseudomonadati</taxon>
        <taxon>Pseudomonadota</taxon>
        <taxon>Alphaproteobacteria</taxon>
        <taxon>Hyphomicrobiales</taxon>
        <taxon>Parvibaculaceae</taxon>
        <taxon>Parvibaculum</taxon>
    </lineage>
</organism>
<evidence type="ECO:0000256" key="5">
    <source>
        <dbReference type="SAM" id="Phobius"/>
    </source>
</evidence>
<dbReference type="InterPro" id="IPR023352">
    <property type="entry name" value="MAPEG-like_dom_sf"/>
</dbReference>
<reference evidence="6 7" key="1">
    <citation type="journal article" date="2011" name="Stand. Genomic Sci.">
        <title>Complete genome sequence of Parvibaculum lavamentivorans type strain (DS-1(T)).</title>
        <authorList>
            <person name="Schleheck D."/>
            <person name="Weiss M."/>
            <person name="Pitluck S."/>
            <person name="Bruce D."/>
            <person name="Land M.L."/>
            <person name="Han S."/>
            <person name="Saunders E."/>
            <person name="Tapia R."/>
            <person name="Detter C."/>
            <person name="Brettin T."/>
            <person name="Han J."/>
            <person name="Woyke T."/>
            <person name="Goodwin L."/>
            <person name="Pennacchio L."/>
            <person name="Nolan M."/>
            <person name="Cook A.M."/>
            <person name="Kjelleberg S."/>
            <person name="Thomas T."/>
        </authorList>
    </citation>
    <scope>NUCLEOTIDE SEQUENCE [LARGE SCALE GENOMIC DNA]</scope>
    <source>
        <strain evidence="7">DS-1 / DSM 13023 / NCIMB 13966</strain>
    </source>
</reference>
<dbReference type="Proteomes" id="UP000006377">
    <property type="component" value="Chromosome"/>
</dbReference>
<dbReference type="EMBL" id="CP000774">
    <property type="protein sequence ID" value="ABS63759.1"/>
    <property type="molecule type" value="Genomic_DNA"/>
</dbReference>
<feature type="transmembrane region" description="Helical" evidence="5">
    <location>
        <begin position="82"/>
        <end position="105"/>
    </location>
</feature>
<comment type="subcellular location">
    <subcellularLocation>
        <location evidence="1">Membrane</location>
    </subcellularLocation>
</comment>
<dbReference type="HOGENOM" id="CLU_110778_1_1_5"/>
<evidence type="ECO:0000256" key="4">
    <source>
        <dbReference type="ARBA" id="ARBA00023136"/>
    </source>
</evidence>
<keyword evidence="3 5" id="KW-1133">Transmembrane helix</keyword>
<dbReference type="PANTHER" id="PTHR35371">
    <property type="entry name" value="INNER MEMBRANE PROTEIN"/>
    <property type="match status" value="1"/>
</dbReference>
<dbReference type="STRING" id="402881.Plav_2145"/>
<dbReference type="Pfam" id="PF01124">
    <property type="entry name" value="MAPEG"/>
    <property type="match status" value="1"/>
</dbReference>
<dbReference type="PANTHER" id="PTHR35371:SF1">
    <property type="entry name" value="BLR7753 PROTEIN"/>
    <property type="match status" value="1"/>
</dbReference>
<dbReference type="AlphaFoldDB" id="A7HV26"/>
<evidence type="ECO:0000256" key="1">
    <source>
        <dbReference type="ARBA" id="ARBA00004370"/>
    </source>
</evidence>
<evidence type="ECO:0000313" key="7">
    <source>
        <dbReference type="Proteomes" id="UP000006377"/>
    </source>
</evidence>
<dbReference type="OrthoDB" id="7743618at2"/>
<proteinExistence type="predicted"/>